<sequence length="324" mass="34916">MSFETPVSPGEHGQPQLTGRPDTGPARASTPGLLGKGGAENTTVAVRATSARIIALDTRFGARDVVDTAAGAAALARRALAAGFADHRDVLAAASEAHQVAGWIAFDSEHQDLSRRMSVTALQLARAAGDRSMEYFVLSQLAMQDVHLRRPAEAARICDTALSGGARGSVAALFTLRAARAAAQSGEHARARLLIRHTRARHLDGTRPEDPAWAWWLTEAEISWHHAMIRVDAGDWGQAAELFHAACQGTPNRGRSIAVYRASLLCALAKARSWDEAETVLVRDVLPHRGEVASVRTRRILDHAARLLDGARRRPSLREAARQL</sequence>
<evidence type="ECO:0000313" key="2">
    <source>
        <dbReference type="EMBL" id="MBE1458348.1"/>
    </source>
</evidence>
<accession>A0ABR9HH45</accession>
<proteinExistence type="predicted"/>
<comment type="caution">
    <text evidence="2">The sequence shown here is derived from an EMBL/GenBank/DDBJ whole genome shotgun (WGS) entry which is preliminary data.</text>
</comment>
<keyword evidence="3" id="KW-1185">Reference proteome</keyword>
<dbReference type="RefSeq" id="WP_225942431.1">
    <property type="nucleotide sequence ID" value="NZ_BMXJ01000003.1"/>
</dbReference>
<gene>
    <name evidence="2" type="ORF">H4W79_002562</name>
</gene>
<name>A0ABR9HH45_9ACTN</name>
<organism evidence="2 3">
    <name type="scientific">Nocardiopsis terrae</name>
    <dbReference type="NCBI Taxonomy" id="372655"/>
    <lineage>
        <taxon>Bacteria</taxon>
        <taxon>Bacillati</taxon>
        <taxon>Actinomycetota</taxon>
        <taxon>Actinomycetes</taxon>
        <taxon>Streptosporangiales</taxon>
        <taxon>Nocardiopsidaceae</taxon>
        <taxon>Nocardiopsis</taxon>
    </lineage>
</organism>
<feature type="region of interest" description="Disordered" evidence="1">
    <location>
        <begin position="1"/>
        <end position="39"/>
    </location>
</feature>
<dbReference type="Proteomes" id="UP000598217">
    <property type="component" value="Unassembled WGS sequence"/>
</dbReference>
<evidence type="ECO:0000256" key="1">
    <source>
        <dbReference type="SAM" id="MobiDB-lite"/>
    </source>
</evidence>
<evidence type="ECO:0000313" key="3">
    <source>
        <dbReference type="Proteomes" id="UP000598217"/>
    </source>
</evidence>
<evidence type="ECO:0008006" key="4">
    <source>
        <dbReference type="Google" id="ProtNLM"/>
    </source>
</evidence>
<dbReference type="EMBL" id="JADBDY010000001">
    <property type="protein sequence ID" value="MBE1458348.1"/>
    <property type="molecule type" value="Genomic_DNA"/>
</dbReference>
<reference evidence="2 3" key="1">
    <citation type="submission" date="2020-10" db="EMBL/GenBank/DDBJ databases">
        <title>Sequencing the genomes of 1000 actinobacteria strains.</title>
        <authorList>
            <person name="Klenk H.-P."/>
        </authorList>
    </citation>
    <scope>NUCLEOTIDE SEQUENCE [LARGE SCALE GENOMIC DNA]</scope>
    <source>
        <strain evidence="2 3">DSM 45157</strain>
    </source>
</reference>
<protein>
    <recommendedName>
        <fullName evidence="4">Transcriptional regulator</fullName>
    </recommendedName>
</protein>